<dbReference type="Proteomes" id="UP000184290">
    <property type="component" value="Unassembled WGS sequence"/>
</dbReference>
<reference evidence="1 2" key="1">
    <citation type="submission" date="2016-11" db="EMBL/GenBank/DDBJ databases">
        <authorList>
            <person name="Varghese N."/>
            <person name="Submissions S."/>
        </authorList>
    </citation>
    <scope>NUCLEOTIDE SEQUENCE [LARGE SCALE GENOMIC DNA]</scope>
    <source>
        <strain evidence="1 2">DSM 21988</strain>
    </source>
</reference>
<protein>
    <submittedName>
        <fullName evidence="1">TIGR02301 family protein</fullName>
    </submittedName>
</protein>
<dbReference type="InterPro" id="IPR012645">
    <property type="entry name" value="CHP02301"/>
</dbReference>
<evidence type="ECO:0000313" key="2">
    <source>
        <dbReference type="Proteomes" id="UP000184290"/>
    </source>
</evidence>
<gene>
    <name evidence="1" type="ORF">SAMN02745911_0457</name>
</gene>
<name>A0ABY1I5E9_9HYPH</name>
<sequence length="136" mass="14889">MMQSLRDALPAIFVVLALAGPGEAQEAAPMPAVPAAPAAYMKPLERLSTILGSVHYLRSLCGADDAESWRERMNALLDTQKPSDSERRILVAHFNGGYRAFESTYRRCTPSAELAVDRYLKEGAKLSTEIATRYGT</sequence>
<evidence type="ECO:0000313" key="1">
    <source>
        <dbReference type="EMBL" id="SHI53962.1"/>
    </source>
</evidence>
<dbReference type="NCBIfam" id="TIGR02301">
    <property type="entry name" value="TIGR02301 family protein"/>
    <property type="match status" value="1"/>
</dbReference>
<dbReference type="RefSeq" id="WP_073468973.1">
    <property type="nucleotide sequence ID" value="NZ_FQZC01000001.1"/>
</dbReference>
<proteinExistence type="predicted"/>
<dbReference type="EMBL" id="FQZC01000001">
    <property type="protein sequence ID" value="SHI53962.1"/>
    <property type="molecule type" value="Genomic_DNA"/>
</dbReference>
<organism evidence="1 2">
    <name type="scientific">Aureimonas altamirensis DSM 21988</name>
    <dbReference type="NCBI Taxonomy" id="1121026"/>
    <lineage>
        <taxon>Bacteria</taxon>
        <taxon>Pseudomonadati</taxon>
        <taxon>Pseudomonadota</taxon>
        <taxon>Alphaproteobacteria</taxon>
        <taxon>Hyphomicrobiales</taxon>
        <taxon>Aurantimonadaceae</taxon>
        <taxon>Aureimonas</taxon>
    </lineage>
</organism>
<dbReference type="Pfam" id="PF09539">
    <property type="entry name" value="DUF2385"/>
    <property type="match status" value="1"/>
</dbReference>
<accession>A0ABY1I5E9</accession>
<keyword evidence="2" id="KW-1185">Reference proteome</keyword>
<comment type="caution">
    <text evidence="1">The sequence shown here is derived from an EMBL/GenBank/DDBJ whole genome shotgun (WGS) entry which is preliminary data.</text>
</comment>